<dbReference type="GeneID" id="34564017"/>
<protein>
    <submittedName>
        <fullName evidence="2">Uncharacterized protein</fullName>
    </submittedName>
</protein>
<keyword evidence="3" id="KW-1185">Reference proteome</keyword>
<dbReference type="RefSeq" id="XP_022471023.1">
    <property type="nucleotide sequence ID" value="XM_022622507.1"/>
</dbReference>
<comment type="subunit">
    <text evidence="1">Component of the NuA4 histone acetyltransferase complex.</text>
</comment>
<evidence type="ECO:0000256" key="1">
    <source>
        <dbReference type="ARBA" id="ARBA00011353"/>
    </source>
</evidence>
<feature type="non-terminal residue" evidence="2">
    <location>
        <position position="1"/>
    </location>
</feature>
<dbReference type="AlphaFoldDB" id="A0A1G4AXG9"/>
<proteinExistence type="predicted"/>
<dbReference type="EMBL" id="MJBS01000111">
    <property type="protein sequence ID" value="OHE93859.1"/>
    <property type="molecule type" value="Genomic_DNA"/>
</dbReference>
<evidence type="ECO:0000313" key="2">
    <source>
        <dbReference type="EMBL" id="OHE93859.1"/>
    </source>
</evidence>
<evidence type="ECO:0000313" key="3">
    <source>
        <dbReference type="Proteomes" id="UP000176998"/>
    </source>
</evidence>
<sequence length="84" mass="10539">NNKLNYKKLKLFKIIKKVLLINFKLKLLNTIRYYPVFYILFLKPVFKSLYIKDRIIIELNKLKYKVERIINYRIKEKRKKYLIK</sequence>
<comment type="caution">
    <text evidence="2">The sequence shown here is derived from an EMBL/GenBank/DDBJ whole genome shotgun (WGS) entry which is preliminary data.</text>
</comment>
<name>A0A1G4AXG9_9PEZI</name>
<dbReference type="Proteomes" id="UP000176998">
    <property type="component" value="Unassembled WGS sequence"/>
</dbReference>
<dbReference type="STRING" id="1209926.A0A1G4AXG9"/>
<reference evidence="2 3" key="1">
    <citation type="submission" date="2016-09" db="EMBL/GenBank/DDBJ databases">
        <authorList>
            <person name="Capua I."/>
            <person name="De Benedictis P."/>
            <person name="Joannis T."/>
            <person name="Lombin L.H."/>
            <person name="Cattoli G."/>
        </authorList>
    </citation>
    <scope>NUCLEOTIDE SEQUENCE [LARGE SCALE GENOMIC DNA]</scope>
    <source>
        <strain evidence="2 3">IMI 309357</strain>
    </source>
</reference>
<accession>A0A1G4AXG9</accession>
<organism evidence="2 3">
    <name type="scientific">Colletotrichum orchidophilum</name>
    <dbReference type="NCBI Taxonomy" id="1209926"/>
    <lineage>
        <taxon>Eukaryota</taxon>
        <taxon>Fungi</taxon>
        <taxon>Dikarya</taxon>
        <taxon>Ascomycota</taxon>
        <taxon>Pezizomycotina</taxon>
        <taxon>Sordariomycetes</taxon>
        <taxon>Hypocreomycetidae</taxon>
        <taxon>Glomerellales</taxon>
        <taxon>Glomerellaceae</taxon>
        <taxon>Colletotrichum</taxon>
    </lineage>
</organism>
<dbReference type="SUPFAM" id="SSF54160">
    <property type="entry name" value="Chromo domain-like"/>
    <property type="match status" value="1"/>
</dbReference>
<dbReference type="InterPro" id="IPR016197">
    <property type="entry name" value="Chromo-like_dom_sf"/>
</dbReference>
<gene>
    <name evidence="2" type="ORF">CORC01_10880</name>
</gene>